<reference evidence="12 13" key="1">
    <citation type="submission" date="2018-06" db="EMBL/GenBank/DDBJ databases">
        <title>Comparative genomics of Brasilonema spp. strains.</title>
        <authorList>
            <person name="Alvarenga D.O."/>
            <person name="Fiore M.F."/>
            <person name="Varani A.M."/>
        </authorList>
    </citation>
    <scope>NUCLEOTIDE SEQUENCE [LARGE SCALE GENOMIC DNA]</scope>
    <source>
        <strain evidence="12 13">CENA114</strain>
    </source>
</reference>
<gene>
    <name evidence="12" type="ORF">DP114_01200</name>
</gene>
<evidence type="ECO:0000259" key="10">
    <source>
        <dbReference type="SMART" id="SM00477"/>
    </source>
</evidence>
<dbReference type="Pfam" id="PF13365">
    <property type="entry name" value="Trypsin_2"/>
    <property type="match status" value="1"/>
</dbReference>
<proteinExistence type="inferred from homology"/>
<name>A0A856M8J8_9CYAN</name>
<evidence type="ECO:0000313" key="13">
    <source>
        <dbReference type="Proteomes" id="UP000503129"/>
    </source>
</evidence>
<dbReference type="SMART" id="SM00892">
    <property type="entry name" value="Endonuclease_NS"/>
    <property type="match status" value="1"/>
</dbReference>
<dbReference type="InterPro" id="IPR009003">
    <property type="entry name" value="Peptidase_S1_PA"/>
</dbReference>
<keyword evidence="13" id="KW-1185">Reference proteome</keyword>
<evidence type="ECO:0000313" key="12">
    <source>
        <dbReference type="EMBL" id="QDL06710.1"/>
    </source>
</evidence>
<keyword evidence="2 9" id="KW-0645">Protease</keyword>
<evidence type="ECO:0000256" key="8">
    <source>
        <dbReference type="PIRSR" id="PIRSR640255-2"/>
    </source>
</evidence>
<dbReference type="AlphaFoldDB" id="A0A856M8J8"/>
<dbReference type="SUPFAM" id="SSF54060">
    <property type="entry name" value="His-Me finger endonucleases"/>
    <property type="match status" value="1"/>
</dbReference>
<evidence type="ECO:0000256" key="2">
    <source>
        <dbReference type="ARBA" id="ARBA00022670"/>
    </source>
</evidence>
<evidence type="ECO:0000259" key="11">
    <source>
        <dbReference type="SMART" id="SM00892"/>
    </source>
</evidence>
<keyword evidence="3" id="KW-0732">Signal</keyword>
<dbReference type="InterPro" id="IPR040255">
    <property type="entry name" value="Non-specific_endonuclease"/>
</dbReference>
<evidence type="ECO:0000256" key="9">
    <source>
        <dbReference type="RuleBase" id="RU004296"/>
    </source>
</evidence>
<feature type="active site" description="Charge relay system" evidence="6">
    <location>
        <position position="123"/>
    </location>
</feature>
<dbReference type="InterPro" id="IPR043504">
    <property type="entry name" value="Peptidase_S1_PA_chymotrypsin"/>
</dbReference>
<dbReference type="InterPro" id="IPR001604">
    <property type="entry name" value="Endo_G_ENPP1-like_dom"/>
</dbReference>
<evidence type="ECO:0000256" key="1">
    <source>
        <dbReference type="ARBA" id="ARBA00008764"/>
    </source>
</evidence>
<dbReference type="SUPFAM" id="SSF50494">
    <property type="entry name" value="Trypsin-like serine proteases"/>
    <property type="match status" value="1"/>
</dbReference>
<dbReference type="GO" id="GO:0004519">
    <property type="term" value="F:endonuclease activity"/>
    <property type="evidence" value="ECO:0007669"/>
    <property type="project" value="TreeGrafter"/>
</dbReference>
<feature type="active site" description="Proton acceptor" evidence="7">
    <location>
        <position position="509"/>
    </location>
</feature>
<dbReference type="Gene3D" id="3.40.570.10">
    <property type="entry name" value="Extracellular Endonuclease, subunit A"/>
    <property type="match status" value="1"/>
</dbReference>
<keyword evidence="5 9" id="KW-0720">Serine protease</keyword>
<keyword evidence="8" id="KW-0479">Metal-binding</keyword>
<comment type="similarity">
    <text evidence="1 9">Belongs to the peptidase S1B family.</text>
</comment>
<dbReference type="Proteomes" id="UP000503129">
    <property type="component" value="Chromosome"/>
</dbReference>
<dbReference type="PANTHER" id="PTHR13966:SF5">
    <property type="entry name" value="ENDONUCLEASE G, MITOCHONDRIAL"/>
    <property type="match status" value="1"/>
</dbReference>
<dbReference type="InterPro" id="IPR044929">
    <property type="entry name" value="DNA/RNA_non-sp_Endonuclease_sf"/>
</dbReference>
<dbReference type="InterPro" id="IPR044925">
    <property type="entry name" value="His-Me_finger_sf"/>
</dbReference>
<dbReference type="InterPro" id="IPR020821">
    <property type="entry name" value="ENPP1-3/EXOG-like_nuc-like"/>
</dbReference>
<feature type="binding site" evidence="8">
    <location>
        <position position="545"/>
    </location>
    <ligand>
        <name>Mg(2+)</name>
        <dbReference type="ChEBI" id="CHEBI:18420"/>
        <note>catalytic</note>
    </ligand>
</feature>
<feature type="domain" description="ENPP1-3/EXOG-like endonuclease/phosphodiesterase" evidence="10">
    <location>
        <begin position="443"/>
        <end position="657"/>
    </location>
</feature>
<dbReference type="GO" id="GO:0003676">
    <property type="term" value="F:nucleic acid binding"/>
    <property type="evidence" value="ECO:0007669"/>
    <property type="project" value="InterPro"/>
</dbReference>
<dbReference type="EMBL" id="CP030118">
    <property type="protein sequence ID" value="QDL06710.1"/>
    <property type="molecule type" value="Genomic_DNA"/>
</dbReference>
<evidence type="ECO:0000256" key="3">
    <source>
        <dbReference type="ARBA" id="ARBA00022729"/>
    </source>
</evidence>
<organism evidence="12 13">
    <name type="scientific">Brasilonema sennae CENA114</name>
    <dbReference type="NCBI Taxonomy" id="415709"/>
    <lineage>
        <taxon>Bacteria</taxon>
        <taxon>Bacillati</taxon>
        <taxon>Cyanobacteriota</taxon>
        <taxon>Cyanophyceae</taxon>
        <taxon>Nostocales</taxon>
        <taxon>Scytonemataceae</taxon>
        <taxon>Brasilonema</taxon>
        <taxon>Bromeliae group (in: Brasilonema)</taxon>
    </lineage>
</organism>
<feature type="domain" description="DNA/RNA non-specific endonuclease/pyrophosphatase/phosphodiesterase" evidence="11">
    <location>
        <begin position="442"/>
        <end position="657"/>
    </location>
</feature>
<dbReference type="KEGG" id="bsen:DP114_01200"/>
<dbReference type="EC" id="3.4.21.-" evidence="9"/>
<dbReference type="GO" id="GO:0006508">
    <property type="term" value="P:proteolysis"/>
    <property type="evidence" value="ECO:0007669"/>
    <property type="project" value="UniProtKB-KW"/>
</dbReference>
<evidence type="ECO:0000256" key="6">
    <source>
        <dbReference type="PIRSR" id="PIRSR608256-1"/>
    </source>
</evidence>
<dbReference type="RefSeq" id="WP_171975234.1">
    <property type="nucleotide sequence ID" value="NZ_CAWOXK010000001.1"/>
</dbReference>
<dbReference type="GO" id="GO:0008236">
    <property type="term" value="F:serine-type peptidase activity"/>
    <property type="evidence" value="ECO:0007669"/>
    <property type="project" value="UniProtKB-KW"/>
</dbReference>
<accession>A0A856M8J8</accession>
<feature type="active site" description="Charge relay system" evidence="6">
    <location>
        <position position="169"/>
    </location>
</feature>
<dbReference type="CDD" id="cd00091">
    <property type="entry name" value="NUC"/>
    <property type="match status" value="1"/>
</dbReference>
<dbReference type="GO" id="GO:0046872">
    <property type="term" value="F:metal ion binding"/>
    <property type="evidence" value="ECO:0007669"/>
    <property type="project" value="UniProtKB-KW"/>
</dbReference>
<protein>
    <recommendedName>
        <fullName evidence="9">Serine protease</fullName>
        <ecNumber evidence="9">3.4.21.-</ecNumber>
    </recommendedName>
</protein>
<dbReference type="PRINTS" id="PR00839">
    <property type="entry name" value="V8PROTEASE"/>
</dbReference>
<evidence type="ECO:0000256" key="7">
    <source>
        <dbReference type="PIRSR" id="PIRSR640255-1"/>
    </source>
</evidence>
<dbReference type="Pfam" id="PF01223">
    <property type="entry name" value="Endonuclease_NS"/>
    <property type="match status" value="1"/>
</dbReference>
<evidence type="ECO:0000256" key="4">
    <source>
        <dbReference type="ARBA" id="ARBA00022801"/>
    </source>
</evidence>
<keyword evidence="4 9" id="KW-0378">Hydrolase</keyword>
<sequence>MSVKTVTYALDFLDKLKHLRNQEVSTSQETLLSNIEQRDRRADPVTILSRRIENIAASGSGVSSFDLERFLGRNDLLPVNFLQKGTLAARAVCRIWIADSFGSNGSWGTGFLVSPRLLITNHHVIESVDAAMRASAQFGYEMDISGKINQWKAFNLTPQEGFITDPELDFTLVAVAETSDDGEAQLADYGFLRLDPTLHKVEPLEFVTVIQHPGGQPKQIAIRENKVLKIGDNQDALKDNFLWYASDTAPGSSGSPALNDNWQVVAIHHRSVVETRTHEGVEEIQLSNGEWVAKEEAKNLSENQIKWIANEGVRTSKILDQVNKIQTQQEGSASQLVQAFLEDAKSIRIFPGTTPRESVVTSTITTPAPVAETLIQPQSISSLRSGTKTSAGSVRPLSHYEGRKGYNPDFLGVTIPLPELTPAALAFGPVAQVKGTQDNILRYTHFSIVMCETRRLAFYTAVNIDGKQWVGLNRRDDEWFFDPRISSEMQVGNDFYSNEPGGNFFDRGHLVRRQDPIWGEQSEAKTANSDTFHFTNCSPQYFQFNQSQQLWQGLENFILTNTDQDDLLATVFTGPVFQQSDIVHRGVQVPKFFWKVVVVVDKQRKLSSSAYVVSQEKFVQNIPFELLPVGQFNNFQVSIANLESRIGLKFSDEVRRADVFTGDSQGRRLRGFADIEHPRR</sequence>
<feature type="active site" description="Charge relay system" evidence="6">
    <location>
        <position position="253"/>
    </location>
</feature>
<evidence type="ECO:0000256" key="5">
    <source>
        <dbReference type="ARBA" id="ARBA00022825"/>
    </source>
</evidence>
<dbReference type="SMART" id="SM00477">
    <property type="entry name" value="NUC"/>
    <property type="match status" value="1"/>
</dbReference>
<dbReference type="Gene3D" id="2.40.10.10">
    <property type="entry name" value="Trypsin-like serine proteases"/>
    <property type="match status" value="2"/>
</dbReference>
<dbReference type="PANTHER" id="PTHR13966">
    <property type="entry name" value="ENDONUCLEASE RELATED"/>
    <property type="match status" value="1"/>
</dbReference>
<dbReference type="InterPro" id="IPR008256">
    <property type="entry name" value="Peptidase_S1B"/>
</dbReference>